<dbReference type="CDD" id="cd04902">
    <property type="entry name" value="ACT_3PGDH-xct"/>
    <property type="match status" value="1"/>
</dbReference>
<organism evidence="2">
    <name type="scientific">uncultured Rubrobacteraceae bacterium</name>
    <dbReference type="NCBI Taxonomy" id="349277"/>
    <lineage>
        <taxon>Bacteria</taxon>
        <taxon>Bacillati</taxon>
        <taxon>Actinomycetota</taxon>
        <taxon>Rubrobacteria</taxon>
        <taxon>Rubrobacterales</taxon>
        <taxon>Rubrobacteraceae</taxon>
        <taxon>environmental samples</taxon>
    </lineage>
</organism>
<gene>
    <name evidence="2" type="ORF">AVDCRST_MAG01-01-2193</name>
</gene>
<dbReference type="EMBL" id="CADCUW010000307">
    <property type="protein sequence ID" value="CAA9419930.1"/>
    <property type="molecule type" value="Genomic_DNA"/>
</dbReference>
<dbReference type="InterPro" id="IPR002912">
    <property type="entry name" value="ACT_dom"/>
</dbReference>
<accession>A0A6J4PLR0</accession>
<evidence type="ECO:0000259" key="1">
    <source>
        <dbReference type="PROSITE" id="PS51671"/>
    </source>
</evidence>
<proteinExistence type="predicted"/>
<dbReference type="PROSITE" id="PS51671">
    <property type="entry name" value="ACT"/>
    <property type="match status" value="1"/>
</dbReference>
<protein>
    <submittedName>
        <fullName evidence="2">D-3-phosphoglycerate dehydrogenase</fullName>
        <ecNumber evidence="2">1.1.1.95</ecNumber>
    </submittedName>
</protein>
<keyword evidence="2" id="KW-0560">Oxidoreductase</keyword>
<dbReference type="InterPro" id="IPR045865">
    <property type="entry name" value="ACT-like_dom_sf"/>
</dbReference>
<feature type="domain" description="ACT" evidence="1">
    <location>
        <begin position="11"/>
        <end position="83"/>
    </location>
</feature>
<feature type="non-terminal residue" evidence="2">
    <location>
        <position position="1"/>
    </location>
</feature>
<dbReference type="GO" id="GO:0004617">
    <property type="term" value="F:phosphoglycerate dehydrogenase activity"/>
    <property type="evidence" value="ECO:0007669"/>
    <property type="project" value="UniProtKB-EC"/>
</dbReference>
<dbReference type="EC" id="1.1.1.95" evidence="2"/>
<sequence length="83" mass="8925">YDFDVVPERHMLFIRNEDVPGMIGRAGSILGEHGINIGNMAVGRGEPGSRAAMAVTVDEPVTVDVLKTFLQTPGFNEARAVTL</sequence>
<dbReference type="Pfam" id="PF01842">
    <property type="entry name" value="ACT"/>
    <property type="match status" value="1"/>
</dbReference>
<dbReference type="Gene3D" id="3.30.70.260">
    <property type="match status" value="1"/>
</dbReference>
<reference evidence="2" key="1">
    <citation type="submission" date="2020-02" db="EMBL/GenBank/DDBJ databases">
        <authorList>
            <person name="Meier V. D."/>
        </authorList>
    </citation>
    <scope>NUCLEOTIDE SEQUENCE</scope>
    <source>
        <strain evidence="2">AVDCRST_MAG01</strain>
    </source>
</reference>
<evidence type="ECO:0000313" key="2">
    <source>
        <dbReference type="EMBL" id="CAA9419930.1"/>
    </source>
</evidence>
<name>A0A6J4PLR0_9ACTN</name>
<dbReference type="AlphaFoldDB" id="A0A6J4PLR0"/>
<dbReference type="FunFam" id="3.30.70.260:FF:000008">
    <property type="entry name" value="D-3-phosphoglycerate dehydrogenase, chloroplastic"/>
    <property type="match status" value="1"/>
</dbReference>
<dbReference type="SUPFAM" id="SSF55021">
    <property type="entry name" value="ACT-like"/>
    <property type="match status" value="1"/>
</dbReference>